<organism evidence="1 2">
    <name type="scientific">Pannonibacter phragmitetus</name>
    <dbReference type="NCBI Taxonomy" id="121719"/>
    <lineage>
        <taxon>Bacteria</taxon>
        <taxon>Pseudomonadati</taxon>
        <taxon>Pseudomonadota</taxon>
        <taxon>Alphaproteobacteria</taxon>
        <taxon>Hyphomicrobiales</taxon>
        <taxon>Stappiaceae</taxon>
        <taxon>Pannonibacter</taxon>
    </lineage>
</organism>
<evidence type="ECO:0000313" key="1">
    <source>
        <dbReference type="EMBL" id="SUA99326.1"/>
    </source>
</evidence>
<name>A0A378ZPY8_9HYPH</name>
<reference evidence="1 2" key="1">
    <citation type="submission" date="2018-06" db="EMBL/GenBank/DDBJ databases">
        <authorList>
            <consortium name="Pathogen Informatics"/>
            <person name="Doyle S."/>
        </authorList>
    </citation>
    <scope>NUCLEOTIDE SEQUENCE [LARGE SCALE GENOMIC DNA]</scope>
    <source>
        <strain evidence="1 2">NCTC13350</strain>
    </source>
</reference>
<proteinExistence type="predicted"/>
<accession>A0A378ZPY8</accession>
<gene>
    <name evidence="1" type="ORF">NCTC13350_00223</name>
</gene>
<evidence type="ECO:0000313" key="2">
    <source>
        <dbReference type="Proteomes" id="UP000255000"/>
    </source>
</evidence>
<dbReference type="Proteomes" id="UP000255000">
    <property type="component" value="Unassembled WGS sequence"/>
</dbReference>
<dbReference type="EMBL" id="UGSK01000001">
    <property type="protein sequence ID" value="SUA99326.1"/>
    <property type="molecule type" value="Genomic_DNA"/>
</dbReference>
<protein>
    <submittedName>
        <fullName evidence="1">Uncharacterized protein</fullName>
    </submittedName>
</protein>
<sequence length="31" mass="3193">MSSETPSLTLMSGRNGTVLEQPLAARGFAGI</sequence>
<dbReference type="AlphaFoldDB" id="A0A378ZPY8"/>